<comment type="similarity">
    <text evidence="2">Belongs to the oxygen-dependent FAD-linked oxidoreductase family.</text>
</comment>
<keyword evidence="3" id="KW-0285">Flavoprotein</keyword>
<dbReference type="Gene3D" id="3.40.462.20">
    <property type="match status" value="1"/>
</dbReference>
<proteinExistence type="inferred from homology"/>
<dbReference type="InterPro" id="IPR036318">
    <property type="entry name" value="FAD-bd_PCMH-like_sf"/>
</dbReference>
<evidence type="ECO:0000256" key="1">
    <source>
        <dbReference type="ARBA" id="ARBA00001974"/>
    </source>
</evidence>
<dbReference type="EMBL" id="WIXO01000001">
    <property type="protein sequence ID" value="MTE22016.1"/>
    <property type="molecule type" value="Genomic_DNA"/>
</dbReference>
<evidence type="ECO:0000256" key="6">
    <source>
        <dbReference type="SAM" id="MobiDB-lite"/>
    </source>
</evidence>
<accession>A0A6G2BIR3</accession>
<sequence length="483" mass="51239">MAHHSAHHSSPRGASHGPSGTVSPAALAGFRAGFGGGVVTPGDASYDEARTVFNAMVDRRPAVIARCGTADDVAEAVRFGREHGLEIAVRGGGHSVAGMALSEGGLVVDLRPMRTVTVDPEGRRVRVGGGATMSGLDRATEPYGLATTGGRVSTTGVGGFVLGGGTGWLDRVFGLACDNLLSVDLVTADGRTVRASEDEHPDLFWALHGGGGNFGVATSLELGLHPLPVVSVALLMWPPEAGPEVARVYRDFLESAPDEVGGGLIHLTAPPEEFVPEEMVGKLACAVLVTYAGVMQELRDVAEPVLDLDHDAEMFAELSYADLQCMLDDPPGYRNHWSAEYLASFPDAAVDLFCRRADDMIVPSPSQHVLFPQGGAVARGPGEFPVPWRRAPWVVHPFGLWEDPADDERARRWARDVRADVAPWSTGAVYLNFIGHEGRERVAAGFGADNHRRLAEVKARYDPGNVFHLNHNITPAGAVPAPG</sequence>
<comment type="cofactor">
    <cofactor evidence="1">
        <name>FAD</name>
        <dbReference type="ChEBI" id="CHEBI:57692"/>
    </cofactor>
</comment>
<feature type="region of interest" description="Disordered" evidence="6">
    <location>
        <begin position="1"/>
        <end position="22"/>
    </location>
</feature>
<organism evidence="8 9">
    <name type="scientific">Streptomyces taklimakanensis</name>
    <dbReference type="NCBI Taxonomy" id="2569853"/>
    <lineage>
        <taxon>Bacteria</taxon>
        <taxon>Bacillati</taxon>
        <taxon>Actinomycetota</taxon>
        <taxon>Actinomycetes</taxon>
        <taxon>Kitasatosporales</taxon>
        <taxon>Streptomycetaceae</taxon>
        <taxon>Streptomyces</taxon>
    </lineage>
</organism>
<evidence type="ECO:0000256" key="4">
    <source>
        <dbReference type="ARBA" id="ARBA00022827"/>
    </source>
</evidence>
<dbReference type="SUPFAM" id="SSF55103">
    <property type="entry name" value="FAD-linked oxidases, C-terminal domain"/>
    <property type="match status" value="1"/>
</dbReference>
<dbReference type="GO" id="GO:0071949">
    <property type="term" value="F:FAD binding"/>
    <property type="evidence" value="ECO:0007669"/>
    <property type="project" value="InterPro"/>
</dbReference>
<keyword evidence="4" id="KW-0274">FAD</keyword>
<dbReference type="InterPro" id="IPR006094">
    <property type="entry name" value="Oxid_FAD_bind_N"/>
</dbReference>
<evidence type="ECO:0000256" key="2">
    <source>
        <dbReference type="ARBA" id="ARBA00005466"/>
    </source>
</evidence>
<dbReference type="InterPro" id="IPR016164">
    <property type="entry name" value="FAD-linked_Oxase-like_C"/>
</dbReference>
<dbReference type="InterPro" id="IPR016167">
    <property type="entry name" value="FAD-bd_PCMH_sub1"/>
</dbReference>
<protein>
    <submittedName>
        <fullName evidence="8">FAD-binding protein</fullName>
    </submittedName>
</protein>
<dbReference type="PROSITE" id="PS51387">
    <property type="entry name" value="FAD_PCMH"/>
    <property type="match status" value="1"/>
</dbReference>
<dbReference type="InterPro" id="IPR016166">
    <property type="entry name" value="FAD-bd_PCMH"/>
</dbReference>
<comment type="caution">
    <text evidence="8">The sequence shown here is derived from an EMBL/GenBank/DDBJ whole genome shotgun (WGS) entry which is preliminary data.</text>
</comment>
<keyword evidence="9" id="KW-1185">Reference proteome</keyword>
<dbReference type="PANTHER" id="PTHR42973:SF39">
    <property type="entry name" value="FAD-BINDING PCMH-TYPE DOMAIN-CONTAINING PROTEIN"/>
    <property type="match status" value="1"/>
</dbReference>
<dbReference type="PANTHER" id="PTHR42973">
    <property type="entry name" value="BINDING OXIDOREDUCTASE, PUTATIVE (AFU_ORTHOLOGUE AFUA_1G17690)-RELATED"/>
    <property type="match status" value="1"/>
</dbReference>
<evidence type="ECO:0000256" key="3">
    <source>
        <dbReference type="ARBA" id="ARBA00022630"/>
    </source>
</evidence>
<dbReference type="InterPro" id="IPR016169">
    <property type="entry name" value="FAD-bd_PCMH_sub2"/>
</dbReference>
<dbReference type="InterPro" id="IPR006093">
    <property type="entry name" value="Oxy_OxRdtase_FAD_BS"/>
</dbReference>
<dbReference type="InterPro" id="IPR050416">
    <property type="entry name" value="FAD-linked_Oxidoreductase"/>
</dbReference>
<dbReference type="Gene3D" id="3.30.465.10">
    <property type="match status" value="1"/>
</dbReference>
<dbReference type="AlphaFoldDB" id="A0A6G2BIR3"/>
<dbReference type="GO" id="GO:0016491">
    <property type="term" value="F:oxidoreductase activity"/>
    <property type="evidence" value="ECO:0007669"/>
    <property type="project" value="UniProtKB-KW"/>
</dbReference>
<evidence type="ECO:0000313" key="9">
    <source>
        <dbReference type="Proteomes" id="UP000473014"/>
    </source>
</evidence>
<evidence type="ECO:0000313" key="8">
    <source>
        <dbReference type="EMBL" id="MTE22016.1"/>
    </source>
</evidence>
<dbReference type="Pfam" id="PF08031">
    <property type="entry name" value="BBE"/>
    <property type="match status" value="1"/>
</dbReference>
<keyword evidence="5" id="KW-0560">Oxidoreductase</keyword>
<dbReference type="Gene3D" id="3.30.43.10">
    <property type="entry name" value="Uridine Diphospho-n-acetylenolpyruvylglucosamine Reductase, domain 2"/>
    <property type="match status" value="1"/>
</dbReference>
<dbReference type="PROSITE" id="PS00862">
    <property type="entry name" value="OX2_COVAL_FAD"/>
    <property type="match status" value="1"/>
</dbReference>
<evidence type="ECO:0000259" key="7">
    <source>
        <dbReference type="PROSITE" id="PS51387"/>
    </source>
</evidence>
<dbReference type="InterPro" id="IPR012951">
    <property type="entry name" value="BBE"/>
</dbReference>
<gene>
    <name evidence="8" type="ORF">F0L17_23460</name>
</gene>
<evidence type="ECO:0000256" key="5">
    <source>
        <dbReference type="ARBA" id="ARBA00023002"/>
    </source>
</evidence>
<feature type="domain" description="FAD-binding PCMH-type" evidence="7">
    <location>
        <begin position="56"/>
        <end position="227"/>
    </location>
</feature>
<name>A0A6G2BIR3_9ACTN</name>
<dbReference type="RefSeq" id="WP_155072601.1">
    <property type="nucleotide sequence ID" value="NZ_WIXO01000001.1"/>
</dbReference>
<dbReference type="SUPFAM" id="SSF56176">
    <property type="entry name" value="FAD-binding/transporter-associated domain-like"/>
    <property type="match status" value="1"/>
</dbReference>
<reference evidence="8 9" key="1">
    <citation type="submission" date="2019-11" db="EMBL/GenBank/DDBJ databases">
        <authorList>
            <person name="Yuan L."/>
        </authorList>
    </citation>
    <scope>NUCLEOTIDE SEQUENCE [LARGE SCALE GENOMIC DNA]</scope>
    <source>
        <strain evidence="8 9">TRM43335</strain>
    </source>
</reference>
<dbReference type="OrthoDB" id="9775082at2"/>
<feature type="compositionally biased region" description="Basic residues" evidence="6">
    <location>
        <begin position="1"/>
        <end position="10"/>
    </location>
</feature>
<dbReference type="Proteomes" id="UP000473014">
    <property type="component" value="Unassembled WGS sequence"/>
</dbReference>
<dbReference type="Pfam" id="PF01565">
    <property type="entry name" value="FAD_binding_4"/>
    <property type="match status" value="1"/>
</dbReference>